<accession>A0ACC2LVI9</accession>
<protein>
    <submittedName>
        <fullName evidence="1">Uncharacterized protein</fullName>
    </submittedName>
</protein>
<comment type="caution">
    <text evidence="1">The sequence shown here is derived from an EMBL/GenBank/DDBJ whole genome shotgun (WGS) entry which is preliminary data.</text>
</comment>
<name>A0ACC2LVI9_PERAE</name>
<organism evidence="1 2">
    <name type="scientific">Persea americana</name>
    <name type="common">Avocado</name>
    <dbReference type="NCBI Taxonomy" id="3435"/>
    <lineage>
        <taxon>Eukaryota</taxon>
        <taxon>Viridiplantae</taxon>
        <taxon>Streptophyta</taxon>
        <taxon>Embryophyta</taxon>
        <taxon>Tracheophyta</taxon>
        <taxon>Spermatophyta</taxon>
        <taxon>Magnoliopsida</taxon>
        <taxon>Magnoliidae</taxon>
        <taxon>Laurales</taxon>
        <taxon>Lauraceae</taxon>
        <taxon>Persea</taxon>
    </lineage>
</organism>
<dbReference type="EMBL" id="CM056811">
    <property type="protein sequence ID" value="KAJ8637512.1"/>
    <property type="molecule type" value="Genomic_DNA"/>
</dbReference>
<evidence type="ECO:0000313" key="1">
    <source>
        <dbReference type="EMBL" id="KAJ8637512.1"/>
    </source>
</evidence>
<evidence type="ECO:0000313" key="2">
    <source>
        <dbReference type="Proteomes" id="UP001234297"/>
    </source>
</evidence>
<gene>
    <name evidence="1" type="ORF">MRB53_011779</name>
</gene>
<keyword evidence="2" id="KW-1185">Reference proteome</keyword>
<dbReference type="Proteomes" id="UP001234297">
    <property type="component" value="Chromosome 3"/>
</dbReference>
<reference evidence="1 2" key="1">
    <citation type="journal article" date="2022" name="Hortic Res">
        <title>A haplotype resolved chromosomal level avocado genome allows analysis of novel avocado genes.</title>
        <authorList>
            <person name="Nath O."/>
            <person name="Fletcher S.J."/>
            <person name="Hayward A."/>
            <person name="Shaw L.M."/>
            <person name="Masouleh A.K."/>
            <person name="Furtado A."/>
            <person name="Henry R.J."/>
            <person name="Mitter N."/>
        </authorList>
    </citation>
    <scope>NUCLEOTIDE SEQUENCE [LARGE SCALE GENOMIC DNA]</scope>
    <source>
        <strain evidence="2">cv. Hass</strain>
    </source>
</reference>
<sequence length="140" mass="15653">MDSCVLSPFRIFPLENVNHSGSFPLIIYFNQAVEGITSSTVTVESIFAKNEDIVWRPLSSNNSGKSRAWVTYLKIPDLKFDAPKAYPVELETLSNEIALFRELLSEINCKIAKLTLARLLMAHDAIMSLLDNGRYTLATA</sequence>
<proteinExistence type="predicted"/>